<dbReference type="SMART" id="SM00710">
    <property type="entry name" value="PbH1"/>
    <property type="match status" value="7"/>
</dbReference>
<dbReference type="EMBL" id="BARS01005367">
    <property type="protein sequence ID" value="GAF72303.1"/>
    <property type="molecule type" value="Genomic_DNA"/>
</dbReference>
<reference evidence="3" key="1">
    <citation type="journal article" date="2014" name="Front. Microbiol.">
        <title>High frequency of phylogenetically diverse reductive dehalogenase-homologous genes in deep subseafloor sedimentary metagenomes.</title>
        <authorList>
            <person name="Kawai M."/>
            <person name="Futagami T."/>
            <person name="Toyoda A."/>
            <person name="Takaki Y."/>
            <person name="Nishi S."/>
            <person name="Hori S."/>
            <person name="Arai W."/>
            <person name="Tsubouchi T."/>
            <person name="Morono Y."/>
            <person name="Uchiyama I."/>
            <person name="Ito T."/>
            <person name="Fujiyama A."/>
            <person name="Inagaki F."/>
            <person name="Takami H."/>
        </authorList>
    </citation>
    <scope>NUCLEOTIDE SEQUENCE</scope>
    <source>
        <strain evidence="3">Expedition CK06-06</strain>
    </source>
</reference>
<dbReference type="PANTHER" id="PTHR22990:SF15">
    <property type="entry name" value="F-BOX ONLY PROTEIN 10"/>
    <property type="match status" value="1"/>
</dbReference>
<dbReference type="PANTHER" id="PTHR22990">
    <property type="entry name" value="F-BOX ONLY PROTEIN"/>
    <property type="match status" value="1"/>
</dbReference>
<organism evidence="3">
    <name type="scientific">marine sediment metagenome</name>
    <dbReference type="NCBI Taxonomy" id="412755"/>
    <lineage>
        <taxon>unclassified sequences</taxon>
        <taxon>metagenomes</taxon>
        <taxon>ecological metagenomes</taxon>
    </lineage>
</organism>
<dbReference type="AlphaFoldDB" id="X0RU36"/>
<dbReference type="InterPro" id="IPR039448">
    <property type="entry name" value="Beta_helix"/>
</dbReference>
<dbReference type="InterPro" id="IPR051550">
    <property type="entry name" value="SCF-Subunits/Alg-Epimerases"/>
</dbReference>
<dbReference type="SUPFAM" id="SSF51126">
    <property type="entry name" value="Pectin lyase-like"/>
    <property type="match status" value="2"/>
</dbReference>
<keyword evidence="1" id="KW-0677">Repeat</keyword>
<comment type="caution">
    <text evidence="3">The sequence shown here is derived from an EMBL/GenBank/DDBJ whole genome shotgun (WGS) entry which is preliminary data.</text>
</comment>
<dbReference type="InterPro" id="IPR006626">
    <property type="entry name" value="PbH1"/>
</dbReference>
<gene>
    <name evidence="3" type="ORF">S01H1_10520</name>
</gene>
<feature type="domain" description="Right handed beta helix" evidence="2">
    <location>
        <begin position="61"/>
        <end position="184"/>
    </location>
</feature>
<feature type="non-terminal residue" evidence="3">
    <location>
        <position position="1"/>
    </location>
</feature>
<dbReference type="InterPro" id="IPR011050">
    <property type="entry name" value="Pectin_lyase_fold/virulence"/>
</dbReference>
<proteinExistence type="predicted"/>
<feature type="non-terminal residue" evidence="3">
    <location>
        <position position="438"/>
    </location>
</feature>
<protein>
    <recommendedName>
        <fullName evidence="2">Right handed beta helix domain-containing protein</fullName>
    </recommendedName>
</protein>
<name>X0RU36_9ZZZZ</name>
<sequence>TLFNGNYGVSCAGGSGVMGGNLVTSNSVNGIHCTAGGCVISGNVVMENGSYGIYVVTNNLITNNLIKGNGSYGVYCGGKGVPQTIVDCRITDNGHGMYIRFSSPRCRRTAITNNTGRGMYWYWYNTSGSMSPRFEDCVISDNGDDGLLTYLYWPSWSPGNCYPEFTRCQIVSNGGHGVFIDTVAYSTVHPVFSNTVVAWNREHGIYIETVNDLLVSHCTIASNSLAGSYYGLYYTIYNAGYLRKVEDSIVYFHPNSIGAGSDLMTLNVVYSDVEGGPPAGGLSEGCIDADPQFVDLPNRDVHLPYGSPCINPGDGHTEMGVYGKEELAINDGDPVTGDPVVQLGLEDTAPSWDGTAVVIRLSNDGSNWCVQAFTNSVVWDLAADLYGGDGSYGSKTVYYMALDSASNALSGEAGATVVTERIEFVLPTVRIVPHDPVY</sequence>
<evidence type="ECO:0000313" key="3">
    <source>
        <dbReference type="EMBL" id="GAF72303.1"/>
    </source>
</evidence>
<evidence type="ECO:0000256" key="1">
    <source>
        <dbReference type="ARBA" id="ARBA00022737"/>
    </source>
</evidence>
<dbReference type="Gene3D" id="2.160.20.10">
    <property type="entry name" value="Single-stranded right-handed beta-helix, Pectin lyase-like"/>
    <property type="match status" value="2"/>
</dbReference>
<dbReference type="Pfam" id="PF13229">
    <property type="entry name" value="Beta_helix"/>
    <property type="match status" value="1"/>
</dbReference>
<dbReference type="InterPro" id="IPR012334">
    <property type="entry name" value="Pectin_lyas_fold"/>
</dbReference>
<accession>X0RU36</accession>
<evidence type="ECO:0000259" key="2">
    <source>
        <dbReference type="Pfam" id="PF13229"/>
    </source>
</evidence>